<comment type="caution">
    <text evidence="6">The sequence shown here is derived from an EMBL/GenBank/DDBJ whole genome shotgun (WGS) entry which is preliminary data.</text>
</comment>
<keyword evidence="3 4" id="KW-0067">ATP-binding</keyword>
<dbReference type="GO" id="GO:0019781">
    <property type="term" value="F:NEDD8 activating enzyme activity"/>
    <property type="evidence" value="ECO:0007669"/>
    <property type="project" value="UniProtKB-UniRule"/>
</dbReference>
<dbReference type="Pfam" id="PF00899">
    <property type="entry name" value="ThiF"/>
    <property type="match status" value="1"/>
</dbReference>
<dbReference type="RefSeq" id="XP_028885243.1">
    <property type="nucleotide sequence ID" value="XM_029023219.1"/>
</dbReference>
<feature type="domain" description="THIF-type NAD/FAD binding fold" evidence="5">
    <location>
        <begin position="38"/>
        <end position="335"/>
    </location>
</feature>
<dbReference type="EC" id="6.2.1.64" evidence="4"/>
<comment type="pathway">
    <text evidence="4">Protein modification; protein neddylation.</text>
</comment>
<dbReference type="STRING" id="67003.A0A1X0P2L8"/>
<evidence type="ECO:0000313" key="6">
    <source>
        <dbReference type="EMBL" id="ORC91177.1"/>
    </source>
</evidence>
<dbReference type="UniPathway" id="UPA00885"/>
<dbReference type="InterPro" id="IPR045886">
    <property type="entry name" value="ThiF/MoeB/HesA"/>
</dbReference>
<sequence length="482" mass="53667">MSEVTLRSLFSMKERGLQSLVQRSPPAFPVTGYNPENNTWDEVRVLLVGAGGIGCEVLHALALSGFTDITVIDMDTIELSNLNRQFLFRETDIGRSKAEVAAAFIEGRCPGVRVRALFARVEDQSEDFYRQFHAIILALDSVSARRWMNQKIADIALWEIVEVSQDEGKYPKRRREKRITSAIPIIDTGTEGYEASCRIILLGEQSTPCIECMLELYPQQKRVPLCTLENVPRSPEHCVLYVQFRLWEEMRPGEALDTNNMEHIRWICLKAQQRKEAFGITGPDINEQFTIGVVKNVVPAVGFTNAFVGSQAVLELFKLLTGVAPSVNCFSYFNGAAESGGLTSYVTSLSANPACPVCAPRPLLLLTSEMRPHDVLVAIEEQIGFPVVGEEMNGIHASEKMDVTLRVRFEKGNEVYLIYKSNNPLKIPLYGNTIEEIFAASGYADSFIQWCDGNTSAFIVECSGMDIFIVAEALMTRCLPPA</sequence>
<comment type="catalytic activity">
    <reaction evidence="4">
        <text>ATP + [NEDD8 protein] + [E1 NEDD8-activating enzyme]-L-cysteine = AMP + diphosphate + [E1 NEDD8-activating enzyme]-S-[NEDD8 protein]-yl-L-cysteine.</text>
        <dbReference type="EC" id="6.2.1.64"/>
    </reaction>
</comment>
<dbReference type="GO" id="GO:0005737">
    <property type="term" value="C:cytoplasm"/>
    <property type="evidence" value="ECO:0007669"/>
    <property type="project" value="TreeGrafter"/>
</dbReference>
<dbReference type="GO" id="GO:0045116">
    <property type="term" value="P:protein neddylation"/>
    <property type="evidence" value="ECO:0007669"/>
    <property type="project" value="UniProtKB-UniRule"/>
</dbReference>
<evidence type="ECO:0000256" key="3">
    <source>
        <dbReference type="ARBA" id="ARBA00022840"/>
    </source>
</evidence>
<dbReference type="InterPro" id="IPR023318">
    <property type="entry name" value="Ub_act_enz_dom_a_sf"/>
</dbReference>
<keyword evidence="4" id="KW-0436">Ligase</keyword>
<accession>A0A1X0P2L8</accession>
<dbReference type="PANTHER" id="PTHR10953:SF6">
    <property type="entry name" value="NEDD8-ACTIVATING ENZYME E1 CATALYTIC SUBUNIT"/>
    <property type="match status" value="1"/>
</dbReference>
<dbReference type="AlphaFoldDB" id="A0A1X0P2L8"/>
<keyword evidence="2 4" id="KW-0833">Ubl conjugation pathway</keyword>
<keyword evidence="7" id="KW-1185">Reference proteome</keyword>
<dbReference type="Proteomes" id="UP000192257">
    <property type="component" value="Unassembled WGS sequence"/>
</dbReference>
<dbReference type="Gene3D" id="1.10.10.520">
    <property type="entry name" value="Ubiquitin activating enzymes (Uba3). Chain: B, domain 2"/>
    <property type="match status" value="1"/>
</dbReference>
<comment type="function">
    <text evidence="4">Catalytic subunit of the dimeric E1 enzyme, which activates NEDD8.</text>
</comment>
<dbReference type="GO" id="GO:0005524">
    <property type="term" value="F:ATP binding"/>
    <property type="evidence" value="ECO:0007669"/>
    <property type="project" value="UniProtKB-UniRule"/>
</dbReference>
<name>A0A1X0P2L8_9TRYP</name>
<evidence type="ECO:0000256" key="2">
    <source>
        <dbReference type="ARBA" id="ARBA00022786"/>
    </source>
</evidence>
<dbReference type="SUPFAM" id="SSF69572">
    <property type="entry name" value="Activating enzymes of the ubiquitin-like proteins"/>
    <property type="match status" value="1"/>
</dbReference>
<evidence type="ECO:0000256" key="1">
    <source>
        <dbReference type="ARBA" id="ARBA00022741"/>
    </source>
</evidence>
<dbReference type="PANTHER" id="PTHR10953">
    <property type="entry name" value="UBIQUITIN-ACTIVATING ENZYME E1"/>
    <property type="match status" value="1"/>
</dbReference>
<organism evidence="6 7">
    <name type="scientific">Trypanosoma theileri</name>
    <dbReference type="NCBI Taxonomy" id="67003"/>
    <lineage>
        <taxon>Eukaryota</taxon>
        <taxon>Discoba</taxon>
        <taxon>Euglenozoa</taxon>
        <taxon>Kinetoplastea</taxon>
        <taxon>Metakinetoplastina</taxon>
        <taxon>Trypanosomatida</taxon>
        <taxon>Trypanosomatidae</taxon>
        <taxon>Trypanosoma</taxon>
    </lineage>
</organism>
<protein>
    <recommendedName>
        <fullName evidence="4">NEDD8-activating enzyme E1 catalytic subunit</fullName>
        <ecNumber evidence="4">6.2.1.64</ecNumber>
    </recommendedName>
</protein>
<reference evidence="6 7" key="1">
    <citation type="submission" date="2017-03" db="EMBL/GenBank/DDBJ databases">
        <title>An alternative strategy for trypanosome survival in the mammalian bloodstream revealed through genome and transcriptome analysis of the ubiquitous bovine parasite Trypanosoma (Megatrypanum) theileri.</title>
        <authorList>
            <person name="Kelly S."/>
            <person name="Ivens A."/>
            <person name="Mott A."/>
            <person name="O'Neill E."/>
            <person name="Emms D."/>
            <person name="Macleod O."/>
            <person name="Voorheis P."/>
            <person name="Matthews J."/>
            <person name="Matthews K."/>
            <person name="Carrington M."/>
        </authorList>
    </citation>
    <scope>NUCLEOTIDE SEQUENCE [LARGE SCALE GENOMIC DNA]</scope>
    <source>
        <strain evidence="6">Edinburgh</strain>
    </source>
</reference>
<dbReference type="GeneID" id="39982999"/>
<evidence type="ECO:0000256" key="4">
    <source>
        <dbReference type="RuleBase" id="RU368009"/>
    </source>
</evidence>
<gene>
    <name evidence="6" type="ORF">TM35_000061820</name>
</gene>
<keyword evidence="1 4" id="KW-0547">Nucleotide-binding</keyword>
<evidence type="ECO:0000259" key="5">
    <source>
        <dbReference type="Pfam" id="PF00899"/>
    </source>
</evidence>
<evidence type="ECO:0000313" key="7">
    <source>
        <dbReference type="Proteomes" id="UP000192257"/>
    </source>
</evidence>
<dbReference type="InterPro" id="IPR035985">
    <property type="entry name" value="Ubiquitin-activating_enz"/>
</dbReference>
<dbReference type="InterPro" id="IPR000594">
    <property type="entry name" value="ThiF_NAD_FAD-bd"/>
</dbReference>
<dbReference type="Gene3D" id="3.40.50.720">
    <property type="entry name" value="NAD(P)-binding Rossmann-like Domain"/>
    <property type="match status" value="1"/>
</dbReference>
<comment type="similarity">
    <text evidence="4">Belongs to the ubiquitin-activating E1 family. UBA3 subfamily.</text>
</comment>
<dbReference type="OrthoDB" id="10255449at2759"/>
<dbReference type="GO" id="GO:0005634">
    <property type="term" value="C:nucleus"/>
    <property type="evidence" value="ECO:0007669"/>
    <property type="project" value="TreeGrafter"/>
</dbReference>
<dbReference type="EMBL" id="NBCO01000006">
    <property type="protein sequence ID" value="ORC91177.1"/>
    <property type="molecule type" value="Genomic_DNA"/>
</dbReference>
<proteinExistence type="inferred from homology"/>
<dbReference type="VEuPathDB" id="TriTrypDB:TM35_000061820"/>